<dbReference type="AlphaFoldDB" id="A0A399EIL9"/>
<evidence type="ECO:0000259" key="1">
    <source>
        <dbReference type="Pfam" id="PF00656"/>
    </source>
</evidence>
<evidence type="ECO:0000313" key="2">
    <source>
        <dbReference type="EMBL" id="RIH83273.1"/>
    </source>
</evidence>
<dbReference type="Proteomes" id="UP000265715">
    <property type="component" value="Unassembled WGS sequence"/>
</dbReference>
<dbReference type="GO" id="GO:0004197">
    <property type="term" value="F:cysteine-type endopeptidase activity"/>
    <property type="evidence" value="ECO:0007669"/>
    <property type="project" value="InterPro"/>
</dbReference>
<comment type="caution">
    <text evidence="2">The sequence shown here is derived from an EMBL/GenBank/DDBJ whole genome shotgun (WGS) entry which is preliminary data.</text>
</comment>
<keyword evidence="3" id="KW-1185">Reference proteome</keyword>
<reference evidence="2 3" key="1">
    <citation type="submission" date="2018-08" db="EMBL/GenBank/DDBJ databases">
        <title>Meiothermus terrae DSM 26712 genome sequencing project.</title>
        <authorList>
            <person name="Da Costa M.S."/>
            <person name="Albuquerque L."/>
            <person name="Raposo P."/>
            <person name="Froufe H.J.C."/>
            <person name="Barroso C.S."/>
            <person name="Egas C."/>
        </authorList>
    </citation>
    <scope>NUCLEOTIDE SEQUENCE [LARGE SCALE GENOMIC DNA]</scope>
    <source>
        <strain evidence="2 3">DSM 26712</strain>
    </source>
</reference>
<feature type="domain" description="Peptidase C14 caspase" evidence="1">
    <location>
        <begin position="113"/>
        <end position="344"/>
    </location>
</feature>
<dbReference type="InterPro" id="IPR011600">
    <property type="entry name" value="Pept_C14_caspase"/>
</dbReference>
<evidence type="ECO:0000313" key="3">
    <source>
        <dbReference type="Proteomes" id="UP000265715"/>
    </source>
</evidence>
<protein>
    <submittedName>
        <fullName evidence="2">Caspase domain protein</fullName>
    </submittedName>
</protein>
<organism evidence="2 3">
    <name type="scientific">Calidithermus terrae</name>
    <dbReference type="NCBI Taxonomy" id="1408545"/>
    <lineage>
        <taxon>Bacteria</taxon>
        <taxon>Thermotogati</taxon>
        <taxon>Deinococcota</taxon>
        <taxon>Deinococci</taxon>
        <taxon>Thermales</taxon>
        <taxon>Thermaceae</taxon>
        <taxon>Calidithermus</taxon>
    </lineage>
</organism>
<dbReference type="SUPFAM" id="SSF52129">
    <property type="entry name" value="Caspase-like"/>
    <property type="match status" value="1"/>
</dbReference>
<dbReference type="InterPro" id="IPR029030">
    <property type="entry name" value="Caspase-like_dom_sf"/>
</dbReference>
<name>A0A399EIL9_9DEIN</name>
<dbReference type="Gene3D" id="3.40.50.1460">
    <property type="match status" value="1"/>
</dbReference>
<proteinExistence type="predicted"/>
<gene>
    <name evidence="2" type="ORF">Mterra_02345</name>
</gene>
<dbReference type="EMBL" id="QXDL01000096">
    <property type="protein sequence ID" value="RIH83273.1"/>
    <property type="molecule type" value="Genomic_DNA"/>
</dbReference>
<sequence>MVRVVAPAPRSEVESLEFSLSLRILNPSGAPLDIEVLDAGGQPLTKLEARNIAPQAASTVSVTVRLPPGTPEGVVFLTVIVTPKGGTPSEPQPLQVTYKPRAQPQAAARRLRVLAVGIDRYSDPVIRPLRYSAKDAADFTRLFQAQQGRLYDEVEVQLFTNEKARLEDVKFALDTFRKTSSKNDTTILFFSGHGFNDGPDYYIPMHDSKYDRLSATALPQRDLEFFMRGVQGRIMVFIDTCYSGGAIGVRDVKSSSPNALVQGLNASAVGDRMIMAASSGSEFALEDERWGNGAFTLALVEALSGKAADAVDSRGEVTPARLFDYVVRRVQQLTDGKQTPQQQFSGTSFALVRVR</sequence>
<accession>A0A399EIL9</accession>
<dbReference type="GO" id="GO:0006508">
    <property type="term" value="P:proteolysis"/>
    <property type="evidence" value="ECO:0007669"/>
    <property type="project" value="InterPro"/>
</dbReference>
<dbReference type="Pfam" id="PF00656">
    <property type="entry name" value="Peptidase_C14"/>
    <property type="match status" value="1"/>
</dbReference>